<organism evidence="1 2">
    <name type="scientific">Lactobacillus equicursoris DSM 19284 = JCM 14600 = CIP 110162</name>
    <dbReference type="NCBI Taxonomy" id="1293597"/>
    <lineage>
        <taxon>Bacteria</taxon>
        <taxon>Bacillati</taxon>
        <taxon>Bacillota</taxon>
        <taxon>Bacilli</taxon>
        <taxon>Lactobacillales</taxon>
        <taxon>Lactobacillaceae</taxon>
        <taxon>Lactobacillus</taxon>
    </lineage>
</organism>
<dbReference type="AlphaFoldDB" id="A0A0R1MIX5"/>
<gene>
    <name evidence="1" type="ORF">FC20_GL000032</name>
</gene>
<dbReference type="EMBL" id="AZDU01000001">
    <property type="protein sequence ID" value="KRL03768.1"/>
    <property type="molecule type" value="Genomic_DNA"/>
</dbReference>
<reference evidence="1 2" key="1">
    <citation type="journal article" date="2015" name="Genome Announc.">
        <title>Expanding the biotechnology potential of lactobacilli through comparative genomics of 213 strains and associated genera.</title>
        <authorList>
            <person name="Sun Z."/>
            <person name="Harris H.M."/>
            <person name="McCann A."/>
            <person name="Guo C."/>
            <person name="Argimon S."/>
            <person name="Zhang W."/>
            <person name="Yang X."/>
            <person name="Jeffery I.B."/>
            <person name="Cooney J.C."/>
            <person name="Kagawa T.F."/>
            <person name="Liu W."/>
            <person name="Song Y."/>
            <person name="Salvetti E."/>
            <person name="Wrobel A."/>
            <person name="Rasinkangas P."/>
            <person name="Parkhill J."/>
            <person name="Rea M.C."/>
            <person name="O'Sullivan O."/>
            <person name="Ritari J."/>
            <person name="Douillard F.P."/>
            <person name="Paul Ross R."/>
            <person name="Yang R."/>
            <person name="Briner A.E."/>
            <person name="Felis G.E."/>
            <person name="de Vos W.M."/>
            <person name="Barrangou R."/>
            <person name="Klaenhammer T.R."/>
            <person name="Caufield P.W."/>
            <person name="Cui Y."/>
            <person name="Zhang H."/>
            <person name="O'Toole P.W."/>
        </authorList>
    </citation>
    <scope>NUCLEOTIDE SEQUENCE [LARGE SCALE GENOMIC DNA]</scope>
    <source>
        <strain evidence="1 2">DSM 19284</strain>
    </source>
</reference>
<dbReference type="STRING" id="1293597.FC20_GL000032"/>
<dbReference type="PATRIC" id="fig|1293597.4.peg.32"/>
<evidence type="ECO:0000313" key="1">
    <source>
        <dbReference type="EMBL" id="KRL03768.1"/>
    </source>
</evidence>
<protein>
    <submittedName>
        <fullName evidence="1">Uncharacterized protein</fullName>
    </submittedName>
</protein>
<accession>A0A0R1MIX5</accession>
<keyword evidence="2" id="KW-1185">Reference proteome</keyword>
<comment type="caution">
    <text evidence="1">The sequence shown here is derived from an EMBL/GenBank/DDBJ whole genome shotgun (WGS) entry which is preliminary data.</text>
</comment>
<proteinExistence type="predicted"/>
<dbReference type="Proteomes" id="UP000051074">
    <property type="component" value="Unassembled WGS sequence"/>
</dbReference>
<name>A0A0R1MIX5_9LACO</name>
<sequence length="71" mass="7731">MMEKVQSLQRILVRPQAASALLSAVLLTATCLLLIECYLGTYKESVTNNSLLIKYLLGKSNACGLICLSLK</sequence>
<evidence type="ECO:0000313" key="2">
    <source>
        <dbReference type="Proteomes" id="UP000051074"/>
    </source>
</evidence>